<organism evidence="1 2">
    <name type="scientific">Ixodes persulcatus</name>
    <name type="common">Taiga tick</name>
    <dbReference type="NCBI Taxonomy" id="34615"/>
    <lineage>
        <taxon>Eukaryota</taxon>
        <taxon>Metazoa</taxon>
        <taxon>Ecdysozoa</taxon>
        <taxon>Arthropoda</taxon>
        <taxon>Chelicerata</taxon>
        <taxon>Arachnida</taxon>
        <taxon>Acari</taxon>
        <taxon>Parasitiformes</taxon>
        <taxon>Ixodida</taxon>
        <taxon>Ixodoidea</taxon>
        <taxon>Ixodidae</taxon>
        <taxon>Ixodinae</taxon>
        <taxon>Ixodes</taxon>
    </lineage>
</organism>
<proteinExistence type="predicted"/>
<reference evidence="1 2" key="1">
    <citation type="journal article" date="2020" name="Cell">
        <title>Large-Scale Comparative Analyses of Tick Genomes Elucidate Their Genetic Diversity and Vector Capacities.</title>
        <authorList>
            <consortium name="Tick Genome and Microbiome Consortium (TIGMIC)"/>
            <person name="Jia N."/>
            <person name="Wang J."/>
            <person name="Shi W."/>
            <person name="Du L."/>
            <person name="Sun Y."/>
            <person name="Zhan W."/>
            <person name="Jiang J.F."/>
            <person name="Wang Q."/>
            <person name="Zhang B."/>
            <person name="Ji P."/>
            <person name="Bell-Sakyi L."/>
            <person name="Cui X.M."/>
            <person name="Yuan T.T."/>
            <person name="Jiang B.G."/>
            <person name="Yang W.F."/>
            <person name="Lam T.T."/>
            <person name="Chang Q.C."/>
            <person name="Ding S.J."/>
            <person name="Wang X.J."/>
            <person name="Zhu J.G."/>
            <person name="Ruan X.D."/>
            <person name="Zhao L."/>
            <person name="Wei J.T."/>
            <person name="Ye R.Z."/>
            <person name="Que T.C."/>
            <person name="Du C.H."/>
            <person name="Zhou Y.H."/>
            <person name="Cheng J.X."/>
            <person name="Dai P.F."/>
            <person name="Guo W.B."/>
            <person name="Han X.H."/>
            <person name="Huang E.J."/>
            <person name="Li L.F."/>
            <person name="Wei W."/>
            <person name="Gao Y.C."/>
            <person name="Liu J.Z."/>
            <person name="Shao H.Z."/>
            <person name="Wang X."/>
            <person name="Wang C.C."/>
            <person name="Yang T.C."/>
            <person name="Huo Q.B."/>
            <person name="Li W."/>
            <person name="Chen H.Y."/>
            <person name="Chen S.E."/>
            <person name="Zhou L.G."/>
            <person name="Ni X.B."/>
            <person name="Tian J.H."/>
            <person name="Sheng Y."/>
            <person name="Liu T."/>
            <person name="Pan Y.S."/>
            <person name="Xia L.Y."/>
            <person name="Li J."/>
            <person name="Zhao F."/>
            <person name="Cao W.C."/>
        </authorList>
    </citation>
    <scope>NUCLEOTIDE SEQUENCE [LARGE SCALE GENOMIC DNA]</scope>
    <source>
        <strain evidence="1">Iper-2018</strain>
    </source>
</reference>
<sequence>MLSLLRPCSLSRIAGVYAASRRLCSAEPTRAILEKHRTPTQGQWPRVLSVRLPCSLRIGPVDAMDADAVSVSLVGSPESPLRPTLKLGREDDSLTLSMSGAESKDLDGLLCCVRLPAMLSTVLTHSVKVHLSGKAQATLENLVLDQCRVTTEDGDIALSSIKTNKAELCTLDGWIRSKSLLQGHLSLTSKGSGGLEAQRLVGTSLEVSTSSGDQTVAAAYVERATMVSTGGNLRLGTLHSCSAALKTSSGSVSLGGLDGDCSLSTNSGDIHVVVVRTQNLDVDTNTGDVGVLLSSPHQVSVDADSVSSSLDASMTRAEPSGDVGRIAIRSRVGTVSLRKQDWVSSLNLGARGSS</sequence>
<dbReference type="EMBL" id="JABSTQ010010864">
    <property type="protein sequence ID" value="KAG0417269.1"/>
    <property type="molecule type" value="Genomic_DNA"/>
</dbReference>
<name>A0AC60PCR1_IXOPE</name>
<protein>
    <submittedName>
        <fullName evidence="1">Uncharacterized protein</fullName>
    </submittedName>
</protein>
<evidence type="ECO:0000313" key="2">
    <source>
        <dbReference type="Proteomes" id="UP000805193"/>
    </source>
</evidence>
<comment type="caution">
    <text evidence="1">The sequence shown here is derived from an EMBL/GenBank/DDBJ whole genome shotgun (WGS) entry which is preliminary data.</text>
</comment>
<gene>
    <name evidence="1" type="ORF">HPB47_005770</name>
</gene>
<dbReference type="Proteomes" id="UP000805193">
    <property type="component" value="Unassembled WGS sequence"/>
</dbReference>
<accession>A0AC60PCR1</accession>
<keyword evidence="2" id="KW-1185">Reference proteome</keyword>
<evidence type="ECO:0000313" key="1">
    <source>
        <dbReference type="EMBL" id="KAG0417269.1"/>
    </source>
</evidence>